<dbReference type="Pfam" id="PF00069">
    <property type="entry name" value="Pkinase"/>
    <property type="match status" value="1"/>
</dbReference>
<dbReference type="InterPro" id="IPR017441">
    <property type="entry name" value="Protein_kinase_ATP_BS"/>
</dbReference>
<evidence type="ECO:0000256" key="1">
    <source>
        <dbReference type="ARBA" id="ARBA00022527"/>
    </source>
</evidence>
<dbReference type="InterPro" id="IPR008271">
    <property type="entry name" value="Ser/Thr_kinase_AS"/>
</dbReference>
<evidence type="ECO:0008006" key="12">
    <source>
        <dbReference type="Google" id="ProtNLM"/>
    </source>
</evidence>
<organism evidence="10 11">
    <name type="scientific">Coemansia asiatica</name>
    <dbReference type="NCBI Taxonomy" id="1052880"/>
    <lineage>
        <taxon>Eukaryota</taxon>
        <taxon>Fungi</taxon>
        <taxon>Fungi incertae sedis</taxon>
        <taxon>Zoopagomycota</taxon>
        <taxon>Kickxellomycotina</taxon>
        <taxon>Kickxellomycetes</taxon>
        <taxon>Kickxellales</taxon>
        <taxon>Kickxellaceae</taxon>
        <taxon>Coemansia</taxon>
    </lineage>
</organism>
<dbReference type="GO" id="GO:0005737">
    <property type="term" value="C:cytoplasm"/>
    <property type="evidence" value="ECO:0007669"/>
    <property type="project" value="TreeGrafter"/>
</dbReference>
<proteinExistence type="predicted"/>
<evidence type="ECO:0000256" key="5">
    <source>
        <dbReference type="ARBA" id="ARBA00022840"/>
    </source>
</evidence>
<feature type="compositionally biased region" description="Low complexity" evidence="7">
    <location>
        <begin position="544"/>
        <end position="554"/>
    </location>
</feature>
<feature type="compositionally biased region" description="Polar residues" evidence="7">
    <location>
        <begin position="418"/>
        <end position="431"/>
    </location>
</feature>
<evidence type="ECO:0000256" key="4">
    <source>
        <dbReference type="ARBA" id="ARBA00022777"/>
    </source>
</evidence>
<dbReference type="PROSITE" id="PS00108">
    <property type="entry name" value="PROTEIN_KINASE_ST"/>
    <property type="match status" value="1"/>
</dbReference>
<dbReference type="GO" id="GO:0035556">
    <property type="term" value="P:intracellular signal transduction"/>
    <property type="evidence" value="ECO:0007669"/>
    <property type="project" value="TreeGrafter"/>
</dbReference>
<dbReference type="PROSITE" id="PS50032">
    <property type="entry name" value="KA1"/>
    <property type="match status" value="1"/>
</dbReference>
<dbReference type="EMBL" id="JANBOH010000024">
    <property type="protein sequence ID" value="KAJ1647619.1"/>
    <property type="molecule type" value="Genomic_DNA"/>
</dbReference>
<dbReference type="GO" id="GO:0004674">
    <property type="term" value="F:protein serine/threonine kinase activity"/>
    <property type="evidence" value="ECO:0007669"/>
    <property type="project" value="UniProtKB-KW"/>
</dbReference>
<keyword evidence="2" id="KW-0808">Transferase</keyword>
<protein>
    <recommendedName>
        <fullName evidence="12">Non-specific serine/threonine protein kinase</fullName>
    </recommendedName>
</protein>
<feature type="domain" description="Protein kinase" evidence="8">
    <location>
        <begin position="39"/>
        <end position="301"/>
    </location>
</feature>
<dbReference type="SMART" id="SM00220">
    <property type="entry name" value="S_TKc"/>
    <property type="match status" value="1"/>
</dbReference>
<dbReference type="PANTHER" id="PTHR24346">
    <property type="entry name" value="MAP/MICROTUBULE AFFINITY-REGULATING KINASE"/>
    <property type="match status" value="1"/>
</dbReference>
<feature type="compositionally biased region" description="Polar residues" evidence="7">
    <location>
        <begin position="885"/>
        <end position="897"/>
    </location>
</feature>
<dbReference type="Proteomes" id="UP001145021">
    <property type="component" value="Unassembled WGS sequence"/>
</dbReference>
<accession>A0A9W8CMB8</accession>
<evidence type="ECO:0000313" key="11">
    <source>
        <dbReference type="Proteomes" id="UP001145021"/>
    </source>
</evidence>
<dbReference type="InterPro" id="IPR011009">
    <property type="entry name" value="Kinase-like_dom_sf"/>
</dbReference>
<keyword evidence="11" id="KW-1185">Reference proteome</keyword>
<evidence type="ECO:0000256" key="7">
    <source>
        <dbReference type="SAM" id="MobiDB-lite"/>
    </source>
</evidence>
<feature type="region of interest" description="Disordered" evidence="7">
    <location>
        <begin position="315"/>
        <end position="357"/>
    </location>
</feature>
<dbReference type="AlphaFoldDB" id="A0A9W8CMB8"/>
<dbReference type="InterPro" id="IPR000719">
    <property type="entry name" value="Prot_kinase_dom"/>
</dbReference>
<dbReference type="Pfam" id="PF02149">
    <property type="entry name" value="KA1"/>
    <property type="match status" value="1"/>
</dbReference>
<dbReference type="PROSITE" id="PS00107">
    <property type="entry name" value="PROTEIN_KINASE_ATP"/>
    <property type="match status" value="1"/>
</dbReference>
<name>A0A9W8CMB8_9FUNG</name>
<feature type="region of interest" description="Disordered" evidence="7">
    <location>
        <begin position="860"/>
        <end position="900"/>
    </location>
</feature>
<feature type="region of interest" description="Disordered" evidence="7">
    <location>
        <begin position="739"/>
        <end position="794"/>
    </location>
</feature>
<evidence type="ECO:0000313" key="10">
    <source>
        <dbReference type="EMBL" id="KAJ1647619.1"/>
    </source>
</evidence>
<evidence type="ECO:0000256" key="3">
    <source>
        <dbReference type="ARBA" id="ARBA00022741"/>
    </source>
</evidence>
<sequence>MIATPIPMSQAVATPAAKPGSRPSINGRRKPKNTFFGPYLLLQTIGEGEFAKVKLALHRDSGEEVAIKLIKKESIDTEVKLSKIKREIAALKAVDFSYIVKLHDIIETERYIGIVIEYASGGELFDHILAHRQLKETDACRLFTQLIAGVNYLHASNIVHRDLKLENLLLDRNRNIKITDFGFANQFRGPGDDLMSTSCGSPCYAAPELVVSDRPYAGAAVDIWSCGVILYAMLAGYLPFDDDPSNPEGDNINQLYKYILSTPLVFPEHVSILARDLISRMLVPDPRHRATLEIIMNHEWLRPYNAIFEECSKDASGNGQDGRPNGINGLTVPDGAVNPSNTPAVPDAEAKKSKRHTIQVEYSTVSSQIASDSHQNEDSIPAVPSAEMIAQARAAAQAALMGEKPRTAADKTAAPASGVSSTSTKARSQSELDMADTVPDKLSNGVVSDRAVPKAIPAVEQQKQKQKQRPRPMSMFASTEMQPEIPDEFAMPPPISTIMDMSHHGGLSSASSIDNNMRGDGHKPRARPITLGPDQFENRRKKSTSGSQSSQRSRSNSEHHRRPSLRSNNTGTLLGQSNNRDGNNRRGRLPEIPPILPVNSTTGEELGIGVGAGIASQMPRHVEDVLFPDSPTPQSPRLQSSSGAASRVKSWFNRRTSRWGVGSMGIEQPLSIGSVLTDRRDQPEILQHMRVHRGVIDPDALSELPPDVLFSHVLQTLDELGFTVLKTEGLKIRVLRPRRQLPQSLPPPSLSVSPGRGRTHSTTVDGSDAADGSQTAPPQGPRRQSVPMVLPKATEEREWSAASKRATIMTPSQLDHQAHHGFALSEKSSYRRSRKLGSALTSVKRFFGSSIGSKRWFGATSAKGPAVSSSDSTAADSGDDDVPNTDATGELNGSNPISGRGLGIGVSLNATDAPHRRSLSESPYMNAKAIREQVNGIGGGLAVVPEEGEAAQGTAAMRNGQGGAAAGHVPASPFSHAASLGSAAGVAASSLPDHPFSNPFQTPQMLPPYGSSQVDNGDEVQMAIEVCKIKNLNNFFIVHVSRRKGNVWAYKHLYHLIIEKLALRSDDRRRYPQRP</sequence>
<comment type="caution">
    <text evidence="10">The sequence shown here is derived from an EMBL/GenBank/DDBJ whole genome shotgun (WGS) entry which is preliminary data.</text>
</comment>
<dbReference type="GO" id="GO:0005524">
    <property type="term" value="F:ATP binding"/>
    <property type="evidence" value="ECO:0007669"/>
    <property type="project" value="UniProtKB-UniRule"/>
</dbReference>
<feature type="binding site" evidence="6">
    <location>
        <position position="72"/>
    </location>
    <ligand>
        <name>ATP</name>
        <dbReference type="ChEBI" id="CHEBI:30616"/>
    </ligand>
</feature>
<reference evidence="10" key="1">
    <citation type="submission" date="2022-07" db="EMBL/GenBank/DDBJ databases">
        <title>Phylogenomic reconstructions and comparative analyses of Kickxellomycotina fungi.</title>
        <authorList>
            <person name="Reynolds N.K."/>
            <person name="Stajich J.E."/>
            <person name="Barry K."/>
            <person name="Grigoriev I.V."/>
            <person name="Crous P."/>
            <person name="Smith M.E."/>
        </authorList>
    </citation>
    <scope>NUCLEOTIDE SEQUENCE</scope>
    <source>
        <strain evidence="10">NBRC 105413</strain>
    </source>
</reference>
<dbReference type="SUPFAM" id="SSF56112">
    <property type="entry name" value="Protein kinase-like (PK-like)"/>
    <property type="match status" value="1"/>
</dbReference>
<evidence type="ECO:0000259" key="8">
    <source>
        <dbReference type="PROSITE" id="PS50011"/>
    </source>
</evidence>
<evidence type="ECO:0000256" key="2">
    <source>
        <dbReference type="ARBA" id="ARBA00022679"/>
    </source>
</evidence>
<keyword evidence="3 6" id="KW-0547">Nucleotide-binding</keyword>
<feature type="compositionally biased region" description="Polar residues" evidence="7">
    <location>
        <begin position="565"/>
        <end position="577"/>
    </location>
</feature>
<evidence type="ECO:0000259" key="9">
    <source>
        <dbReference type="PROSITE" id="PS50032"/>
    </source>
</evidence>
<feature type="domain" description="KA1" evidence="9">
    <location>
        <begin position="1013"/>
        <end position="1063"/>
    </location>
</feature>
<dbReference type="FunFam" id="1.10.510.10:FF:000571">
    <property type="entry name" value="Maternal embryonic leucine zipper kinase"/>
    <property type="match status" value="1"/>
</dbReference>
<dbReference type="Gene3D" id="1.10.510.10">
    <property type="entry name" value="Transferase(Phosphotransferase) domain 1"/>
    <property type="match status" value="1"/>
</dbReference>
<dbReference type="Gene3D" id="3.30.310.80">
    <property type="entry name" value="Kinase associated domain 1, KA1"/>
    <property type="match status" value="1"/>
</dbReference>
<evidence type="ECO:0000256" key="6">
    <source>
        <dbReference type="PROSITE-ProRule" id="PRU10141"/>
    </source>
</evidence>
<dbReference type="PROSITE" id="PS50011">
    <property type="entry name" value="PROTEIN_KINASE_DOM"/>
    <property type="match status" value="1"/>
</dbReference>
<dbReference type="FunFam" id="3.30.200.20:FF:000003">
    <property type="entry name" value="Non-specific serine/threonine protein kinase"/>
    <property type="match status" value="1"/>
</dbReference>
<feature type="region of interest" description="Disordered" evidence="7">
    <location>
        <begin position="399"/>
        <end position="600"/>
    </location>
</feature>
<gene>
    <name evidence="10" type="ORF">LPJ64_000998</name>
</gene>
<keyword evidence="1" id="KW-0723">Serine/threonine-protein kinase</keyword>
<dbReference type="InterPro" id="IPR001772">
    <property type="entry name" value="KA1_dom"/>
</dbReference>
<keyword evidence="5 6" id="KW-0067">ATP-binding</keyword>
<feature type="region of interest" description="Disordered" evidence="7">
    <location>
        <begin position="1"/>
        <end position="31"/>
    </location>
</feature>
<dbReference type="PANTHER" id="PTHR24346:SF110">
    <property type="entry name" value="NON-SPECIFIC SERINE_THREONINE PROTEIN KINASE"/>
    <property type="match status" value="1"/>
</dbReference>
<keyword evidence="4" id="KW-0418">Kinase</keyword>